<evidence type="ECO:0000256" key="1">
    <source>
        <dbReference type="ARBA" id="ARBA00008361"/>
    </source>
</evidence>
<keyword evidence="5" id="KW-0677">Repeat</keyword>
<reference evidence="8" key="1">
    <citation type="submission" date="2021-01" db="EMBL/GenBank/DDBJ databases">
        <authorList>
            <person name="Corre E."/>
            <person name="Pelletier E."/>
            <person name="Niang G."/>
            <person name="Scheremetjew M."/>
            <person name="Finn R."/>
            <person name="Kale V."/>
            <person name="Holt S."/>
            <person name="Cochrane G."/>
            <person name="Meng A."/>
            <person name="Brown T."/>
            <person name="Cohen L."/>
        </authorList>
    </citation>
    <scope>NUCLEOTIDE SEQUENCE</scope>
    <source>
        <strain evidence="8">UIO037</strain>
    </source>
</reference>
<name>A0A6V4E7U2_9EUKA</name>
<dbReference type="SMART" id="SM00369">
    <property type="entry name" value="LRR_TYP"/>
    <property type="match status" value="4"/>
</dbReference>
<dbReference type="GO" id="GO:0032259">
    <property type="term" value="P:methylation"/>
    <property type="evidence" value="ECO:0007669"/>
    <property type="project" value="UniProtKB-KW"/>
</dbReference>
<feature type="domain" description="Methyltransferase type 11" evidence="7">
    <location>
        <begin position="59"/>
        <end position="156"/>
    </location>
</feature>
<dbReference type="Pfam" id="PF08241">
    <property type="entry name" value="Methyltransf_11"/>
    <property type="match status" value="1"/>
</dbReference>
<dbReference type="InterPro" id="IPR013216">
    <property type="entry name" value="Methyltransf_11"/>
</dbReference>
<dbReference type="Gene3D" id="3.40.50.150">
    <property type="entry name" value="Vaccinia Virus protein VP39"/>
    <property type="match status" value="1"/>
</dbReference>
<dbReference type="InterPro" id="IPR051419">
    <property type="entry name" value="Lys/N-term_MeTrsfase_sf"/>
</dbReference>
<evidence type="ECO:0000256" key="6">
    <source>
        <dbReference type="SAM" id="MobiDB-lite"/>
    </source>
</evidence>
<dbReference type="PANTHER" id="PTHR12176">
    <property type="entry name" value="SAM-DEPENDENT METHYLTRANSFERASE SUPERFAMILY PROTEIN"/>
    <property type="match status" value="1"/>
</dbReference>
<dbReference type="EMBL" id="HBKO01018508">
    <property type="protein sequence ID" value="CAE2218865.1"/>
    <property type="molecule type" value="Transcribed_RNA"/>
</dbReference>
<dbReference type="SUPFAM" id="SSF53335">
    <property type="entry name" value="S-adenosyl-L-methionine-dependent methyltransferases"/>
    <property type="match status" value="1"/>
</dbReference>
<evidence type="ECO:0000256" key="3">
    <source>
        <dbReference type="ARBA" id="ARBA00022614"/>
    </source>
</evidence>
<protein>
    <recommendedName>
        <fullName evidence="7">Methyltransferase type 11 domain-containing protein</fullName>
    </recommendedName>
</protein>
<evidence type="ECO:0000256" key="4">
    <source>
        <dbReference type="ARBA" id="ARBA00022679"/>
    </source>
</evidence>
<gene>
    <name evidence="8" type="ORF">CPOL0286_LOCUS8422</name>
</gene>
<evidence type="ECO:0000259" key="7">
    <source>
        <dbReference type="Pfam" id="PF08241"/>
    </source>
</evidence>
<dbReference type="AlphaFoldDB" id="A0A6V4E7U2"/>
<keyword evidence="3" id="KW-0433">Leucine-rich repeat</keyword>
<dbReference type="Gene3D" id="3.80.10.10">
    <property type="entry name" value="Ribonuclease Inhibitor"/>
    <property type="match status" value="1"/>
</dbReference>
<comment type="similarity">
    <text evidence="1">Belongs to the methyltransferase superfamily.</text>
</comment>
<proteinExistence type="inferred from homology"/>
<organism evidence="8">
    <name type="scientific">Prymnesium polylepis</name>
    <dbReference type="NCBI Taxonomy" id="72548"/>
    <lineage>
        <taxon>Eukaryota</taxon>
        <taxon>Haptista</taxon>
        <taxon>Haptophyta</taxon>
        <taxon>Prymnesiophyceae</taxon>
        <taxon>Prymnesiales</taxon>
        <taxon>Prymnesiaceae</taxon>
        <taxon>Prymnesium</taxon>
    </lineage>
</organism>
<dbReference type="InterPro" id="IPR003591">
    <property type="entry name" value="Leu-rich_rpt_typical-subtyp"/>
</dbReference>
<dbReference type="SUPFAM" id="SSF52058">
    <property type="entry name" value="L domain-like"/>
    <property type="match status" value="1"/>
</dbReference>
<dbReference type="InterPro" id="IPR029063">
    <property type="entry name" value="SAM-dependent_MTases_sf"/>
</dbReference>
<keyword evidence="2" id="KW-0489">Methyltransferase</keyword>
<evidence type="ECO:0000313" key="8">
    <source>
        <dbReference type="EMBL" id="CAE2218865.1"/>
    </source>
</evidence>
<accession>A0A6V4E7U2</accession>
<evidence type="ECO:0000256" key="2">
    <source>
        <dbReference type="ARBA" id="ARBA00022603"/>
    </source>
</evidence>
<dbReference type="GO" id="GO:0008757">
    <property type="term" value="F:S-adenosylmethionine-dependent methyltransferase activity"/>
    <property type="evidence" value="ECO:0007669"/>
    <property type="project" value="InterPro"/>
</dbReference>
<evidence type="ECO:0000256" key="5">
    <source>
        <dbReference type="ARBA" id="ARBA00022737"/>
    </source>
</evidence>
<sequence length="449" mass="48956">MPASDHASDGRPPAFHEVAFWDAAALQPETNATEWVTSYDQLAPLLERFCFEASCPTVLHVGCGVSSLSQSLRDAGCRHQLAFDFSMECMMRQRTLCPDAGNAQMDCTNLGLRTGSVDVVIDKSTIDAMICADDGEENCTTMAHEVRRVLRPDGIWLVLSLNPPETMLPILQQASATAPDETHLVIGVVACYSLPKRMFAYMCKLLSLPLDSSPVVMQRAQRGWLRAVHACPGGGLLTMSSHACVELGAADGGDDADVSAELTELVLLHQLLPTIRSTAIPRNGDTNGEAEAGRTTCPSSKTVPQLPPSLCSRVHRETLVLLQLPERLGVTALPDELCQLRRLHTLDCRRNKLCALSEDIARCLSALETLLLDHNRLAMLPKNLGALSRLETLSVTSNLLKELPPSWRLLDALRTLRLQGNPLSLLQVRELRGCAAVRLDETQISACEN</sequence>
<keyword evidence="4" id="KW-0808">Transferase</keyword>
<feature type="region of interest" description="Disordered" evidence="6">
    <location>
        <begin position="279"/>
        <end position="304"/>
    </location>
</feature>
<dbReference type="InterPro" id="IPR032675">
    <property type="entry name" value="LRR_dom_sf"/>
</dbReference>